<dbReference type="NCBIfam" id="TIGR04287">
    <property type="entry name" value="exosort_XrtK"/>
    <property type="match status" value="1"/>
</dbReference>
<keyword evidence="6 8" id="KW-1133">Transmembrane helix</keyword>
<dbReference type="Proteomes" id="UP001468798">
    <property type="component" value="Unassembled WGS sequence"/>
</dbReference>
<evidence type="ECO:0000256" key="7">
    <source>
        <dbReference type="ARBA" id="ARBA00023136"/>
    </source>
</evidence>
<protein>
    <submittedName>
        <fullName evidence="9">Exosortase K</fullName>
        <ecNumber evidence="9">3.4.22.-</ecNumber>
    </submittedName>
</protein>
<evidence type="ECO:0000313" key="9">
    <source>
        <dbReference type="EMBL" id="MEM0578021.1"/>
    </source>
</evidence>
<name>A0ABU9NRP3_9FLAO</name>
<keyword evidence="10" id="KW-1185">Reference proteome</keyword>
<dbReference type="EMBL" id="JBCGDP010000018">
    <property type="protein sequence ID" value="MEM0578021.1"/>
    <property type="molecule type" value="Genomic_DNA"/>
</dbReference>
<feature type="transmembrane region" description="Helical" evidence="8">
    <location>
        <begin position="164"/>
        <end position="188"/>
    </location>
</feature>
<keyword evidence="2" id="KW-1003">Cell membrane</keyword>
<sequence>MKVAIFCFKPTKLSWLNLKPNHNDMIVPKNIFYYLTAIGLFLVLKFGYTIADTNDLIFLLQPTDRLVGLLISSKSVYFANKGFYYNDLNIVINKSCSGFNFLLLCFSMFSIVAFNNINLIKQIIVIIPAALMLAYVITIFVNASRIFVSIILQNQAKHFLPQKSIVIVHETIGIVTNLSFLIVIYILLERLLKKQNYL</sequence>
<feature type="transmembrane region" description="Helical" evidence="8">
    <location>
        <begin position="99"/>
        <end position="117"/>
    </location>
</feature>
<comment type="caution">
    <text evidence="9">The sequence shown here is derived from an EMBL/GenBank/DDBJ whole genome shotgun (WGS) entry which is preliminary data.</text>
</comment>
<keyword evidence="3" id="KW-0645">Protease</keyword>
<dbReference type="NCBIfam" id="TIGR04178">
    <property type="entry name" value="exo_archaeo"/>
    <property type="match status" value="1"/>
</dbReference>
<evidence type="ECO:0000256" key="8">
    <source>
        <dbReference type="SAM" id="Phobius"/>
    </source>
</evidence>
<comment type="subcellular location">
    <subcellularLocation>
        <location evidence="1">Cell membrane</location>
        <topology evidence="1">Multi-pass membrane protein</topology>
    </subcellularLocation>
</comment>
<feature type="transmembrane region" description="Helical" evidence="8">
    <location>
        <begin position="31"/>
        <end position="51"/>
    </location>
</feature>
<evidence type="ECO:0000256" key="3">
    <source>
        <dbReference type="ARBA" id="ARBA00022670"/>
    </source>
</evidence>
<gene>
    <name evidence="9" type="primary">xrtK</name>
    <name evidence="9" type="ORF">WFZ86_16075</name>
</gene>
<organism evidence="9 10">
    <name type="scientific">Flavobacterium polysaccharolyticum</name>
    <dbReference type="NCBI Taxonomy" id="3133148"/>
    <lineage>
        <taxon>Bacteria</taxon>
        <taxon>Pseudomonadati</taxon>
        <taxon>Bacteroidota</taxon>
        <taxon>Flavobacteriia</taxon>
        <taxon>Flavobacteriales</taxon>
        <taxon>Flavobacteriaceae</taxon>
        <taxon>Flavobacterium</taxon>
    </lineage>
</organism>
<keyword evidence="5 9" id="KW-0378">Hydrolase</keyword>
<dbReference type="RefSeq" id="WP_342692874.1">
    <property type="nucleotide sequence ID" value="NZ_JBCGDP010000018.1"/>
</dbReference>
<evidence type="ECO:0000256" key="1">
    <source>
        <dbReference type="ARBA" id="ARBA00004651"/>
    </source>
</evidence>
<accession>A0ABU9NRP3</accession>
<evidence type="ECO:0000313" key="10">
    <source>
        <dbReference type="Proteomes" id="UP001468798"/>
    </source>
</evidence>
<evidence type="ECO:0000256" key="5">
    <source>
        <dbReference type="ARBA" id="ARBA00022801"/>
    </source>
</evidence>
<dbReference type="EC" id="3.4.22.-" evidence="9"/>
<keyword evidence="7 8" id="KW-0472">Membrane</keyword>
<feature type="transmembrane region" description="Helical" evidence="8">
    <location>
        <begin position="123"/>
        <end position="143"/>
    </location>
</feature>
<proteinExistence type="predicted"/>
<dbReference type="GO" id="GO:0016787">
    <property type="term" value="F:hydrolase activity"/>
    <property type="evidence" value="ECO:0007669"/>
    <property type="project" value="UniProtKB-KW"/>
</dbReference>
<dbReference type="InterPro" id="IPR027551">
    <property type="entry name" value="Exosort_XrtK"/>
</dbReference>
<keyword evidence="4 8" id="KW-0812">Transmembrane</keyword>
<evidence type="ECO:0000256" key="6">
    <source>
        <dbReference type="ARBA" id="ARBA00022989"/>
    </source>
</evidence>
<dbReference type="InterPro" id="IPR026392">
    <property type="entry name" value="Exo/Archaeosortase_dom"/>
</dbReference>
<evidence type="ECO:0000256" key="4">
    <source>
        <dbReference type="ARBA" id="ARBA00022692"/>
    </source>
</evidence>
<evidence type="ECO:0000256" key="2">
    <source>
        <dbReference type="ARBA" id="ARBA00022475"/>
    </source>
</evidence>
<reference evidence="9 10" key="1">
    <citation type="submission" date="2024-03" db="EMBL/GenBank/DDBJ databases">
        <title>Two novel species of the genus Flavobacterium exhibiting potentially degradation of complex polysaccharides.</title>
        <authorList>
            <person name="Lian X."/>
        </authorList>
    </citation>
    <scope>NUCLEOTIDE SEQUENCE [LARGE SCALE GENOMIC DNA]</scope>
    <source>
        <strain evidence="9 10">N6</strain>
    </source>
</reference>